<sequence length="155" mass="16947">MCSNSARLVPLRAAIAFIVLLAGIPFSAFAVKSCYSTITNNAPKTKWLRFPRILILLDDPAEGLKQRKSAKALDWVEGPDKTYFKGEFGDSFWMLDHGRLIIAIGSGLDGIRISLSESMGGYEGTAVNYSDGPMPPGTKPETYEVKLHPVTCPRP</sequence>
<gene>
    <name evidence="1" type="ORF">FNZ56_04395</name>
</gene>
<name>A0A516V3S8_9GAMM</name>
<accession>A0A516V3S8</accession>
<dbReference type="AlphaFoldDB" id="A0A516V3S8"/>
<proteinExistence type="predicted"/>
<evidence type="ECO:0000313" key="2">
    <source>
        <dbReference type="Proteomes" id="UP000315891"/>
    </source>
</evidence>
<dbReference type="Proteomes" id="UP000315891">
    <property type="component" value="Chromosome"/>
</dbReference>
<keyword evidence="2" id="KW-1185">Reference proteome</keyword>
<evidence type="ECO:0000313" key="1">
    <source>
        <dbReference type="EMBL" id="QDQ73163.1"/>
    </source>
</evidence>
<dbReference type="EMBL" id="CP041742">
    <property type="protein sequence ID" value="QDQ73163.1"/>
    <property type="molecule type" value="Genomic_DNA"/>
</dbReference>
<reference evidence="1 2" key="1">
    <citation type="submission" date="2019-07" db="EMBL/GenBank/DDBJ databases">
        <title>Lysobacter weifangensis sp. nov., isolated from bensulfuron-methyl contaminated farmland soil.</title>
        <authorList>
            <person name="Zhao H."/>
        </authorList>
    </citation>
    <scope>NUCLEOTIDE SEQUENCE [LARGE SCALE GENOMIC DNA]</scope>
    <source>
        <strain evidence="1 2">CC-Bw-6</strain>
    </source>
</reference>
<dbReference type="RefSeq" id="WP_143878676.1">
    <property type="nucleotide sequence ID" value="NZ_BAABLZ010000001.1"/>
</dbReference>
<protein>
    <submittedName>
        <fullName evidence="1">Uncharacterized protein</fullName>
    </submittedName>
</protein>
<organism evidence="1 2">
    <name type="scientific">Pseudoluteimonas lycopersici</name>
    <dbReference type="NCBI Taxonomy" id="1324796"/>
    <lineage>
        <taxon>Bacteria</taxon>
        <taxon>Pseudomonadati</taxon>
        <taxon>Pseudomonadota</taxon>
        <taxon>Gammaproteobacteria</taxon>
        <taxon>Lysobacterales</taxon>
        <taxon>Lysobacteraceae</taxon>
        <taxon>Pseudoluteimonas</taxon>
    </lineage>
</organism>